<evidence type="ECO:0000256" key="1">
    <source>
        <dbReference type="SAM" id="MobiDB-lite"/>
    </source>
</evidence>
<sequence>MNTVYKALTHQTLLFAPDPPLHQTLLYAPDPPIDLELLAWVLRSWVLFALATESSVQIFNVRSVHPIDTGALFHSRHSQALFDTPTRLAERSTTTNPSLCSTSPRLSRGKRDSESRANRHQANPYQTFFGPLRNRLAR</sequence>
<evidence type="ECO:0000313" key="3">
    <source>
        <dbReference type="Proteomes" id="UP000245119"/>
    </source>
</evidence>
<keyword evidence="3" id="KW-1185">Reference proteome</keyword>
<organism evidence="2 3">
    <name type="scientific">Pomacea canaliculata</name>
    <name type="common">Golden apple snail</name>
    <dbReference type="NCBI Taxonomy" id="400727"/>
    <lineage>
        <taxon>Eukaryota</taxon>
        <taxon>Metazoa</taxon>
        <taxon>Spiralia</taxon>
        <taxon>Lophotrochozoa</taxon>
        <taxon>Mollusca</taxon>
        <taxon>Gastropoda</taxon>
        <taxon>Caenogastropoda</taxon>
        <taxon>Architaenioglossa</taxon>
        <taxon>Ampullarioidea</taxon>
        <taxon>Ampullariidae</taxon>
        <taxon>Pomacea</taxon>
    </lineage>
</organism>
<proteinExistence type="predicted"/>
<protein>
    <submittedName>
        <fullName evidence="2">Uncharacterized protein</fullName>
    </submittedName>
</protein>
<feature type="compositionally biased region" description="Polar residues" evidence="1">
    <location>
        <begin position="91"/>
        <end position="105"/>
    </location>
</feature>
<name>A0A2T7PZ14_POMCA</name>
<comment type="caution">
    <text evidence="2">The sequence shown here is derived from an EMBL/GenBank/DDBJ whole genome shotgun (WGS) entry which is preliminary data.</text>
</comment>
<reference evidence="2 3" key="1">
    <citation type="submission" date="2018-04" db="EMBL/GenBank/DDBJ databases">
        <title>The genome of golden apple snail Pomacea canaliculata provides insight into stress tolerance and invasive adaptation.</title>
        <authorList>
            <person name="Liu C."/>
            <person name="Liu B."/>
            <person name="Ren Y."/>
            <person name="Zhang Y."/>
            <person name="Wang H."/>
            <person name="Li S."/>
            <person name="Jiang F."/>
            <person name="Yin L."/>
            <person name="Zhang G."/>
            <person name="Qian W."/>
            <person name="Fan W."/>
        </authorList>
    </citation>
    <scope>NUCLEOTIDE SEQUENCE [LARGE SCALE GENOMIC DNA]</scope>
    <source>
        <strain evidence="2">SZHN2017</strain>
        <tissue evidence="2">Muscle</tissue>
    </source>
</reference>
<feature type="region of interest" description="Disordered" evidence="1">
    <location>
        <begin position="85"/>
        <end position="124"/>
    </location>
</feature>
<dbReference type="AlphaFoldDB" id="A0A2T7PZ14"/>
<dbReference type="EMBL" id="PZQS01000001">
    <property type="protein sequence ID" value="PVD38665.1"/>
    <property type="molecule type" value="Genomic_DNA"/>
</dbReference>
<gene>
    <name evidence="2" type="ORF">C0Q70_01284</name>
</gene>
<evidence type="ECO:0000313" key="2">
    <source>
        <dbReference type="EMBL" id="PVD38665.1"/>
    </source>
</evidence>
<accession>A0A2T7PZ14</accession>
<dbReference type="Proteomes" id="UP000245119">
    <property type="component" value="Linkage Group LG1"/>
</dbReference>